<name>A0AAF3FPH5_9BILA</name>
<dbReference type="Gene3D" id="3.30.420.40">
    <property type="match status" value="1"/>
</dbReference>
<dbReference type="PROSITE" id="PS00432">
    <property type="entry name" value="ACTINS_2"/>
    <property type="match status" value="1"/>
</dbReference>
<accession>A0AAF3FPH5</accession>
<keyword evidence="1" id="KW-1185">Reference proteome</keyword>
<evidence type="ECO:0000313" key="2">
    <source>
        <dbReference type="WBParaSite" id="MBELARI_LOCUS8552"/>
    </source>
</evidence>
<reference evidence="2" key="1">
    <citation type="submission" date="2024-02" db="UniProtKB">
        <authorList>
            <consortium name="WormBaseParasite"/>
        </authorList>
    </citation>
    <scope>IDENTIFICATION</scope>
</reference>
<dbReference type="Proteomes" id="UP000887575">
    <property type="component" value="Unassembled WGS sequence"/>
</dbReference>
<dbReference type="AlphaFoldDB" id="A0AAF3FPH5"/>
<protein>
    <submittedName>
        <fullName evidence="2">Uncharacterized protein</fullName>
    </submittedName>
</protein>
<sequence length="106" mass="12007">MNVSQIASTACGMCDIDTGPNLYSNAARHWREFTYSWIHRTLKPRFGTQMPTDCETAFKAHHQQNAALDHGLEDQFLLSVGTSNKMWISKEEYEDGGRGIVEKKCP</sequence>
<dbReference type="WBParaSite" id="MBELARI_LOCUS8552">
    <property type="protein sequence ID" value="MBELARI_LOCUS8552"/>
    <property type="gene ID" value="MBELARI_LOCUS8552"/>
</dbReference>
<organism evidence="1 2">
    <name type="scientific">Mesorhabditis belari</name>
    <dbReference type="NCBI Taxonomy" id="2138241"/>
    <lineage>
        <taxon>Eukaryota</taxon>
        <taxon>Metazoa</taxon>
        <taxon>Ecdysozoa</taxon>
        <taxon>Nematoda</taxon>
        <taxon>Chromadorea</taxon>
        <taxon>Rhabditida</taxon>
        <taxon>Rhabditina</taxon>
        <taxon>Rhabditomorpha</taxon>
        <taxon>Rhabditoidea</taxon>
        <taxon>Rhabditidae</taxon>
        <taxon>Mesorhabditinae</taxon>
        <taxon>Mesorhabditis</taxon>
    </lineage>
</organism>
<evidence type="ECO:0000313" key="1">
    <source>
        <dbReference type="Proteomes" id="UP000887575"/>
    </source>
</evidence>
<proteinExistence type="predicted"/>
<dbReference type="InterPro" id="IPR004001">
    <property type="entry name" value="Actin_CS"/>
</dbReference>